<gene>
    <name evidence="5" type="primary">NDAI0K02960</name>
    <name evidence="5" type="ordered locus">NDAI_0K02960</name>
</gene>
<dbReference type="GeneID" id="11498011"/>
<dbReference type="PROSITE" id="PS50137">
    <property type="entry name" value="DS_RBD"/>
    <property type="match status" value="1"/>
</dbReference>
<dbReference type="Proteomes" id="UP000000689">
    <property type="component" value="Chromosome 11"/>
</dbReference>
<dbReference type="GO" id="GO:0004525">
    <property type="term" value="F:ribonuclease III activity"/>
    <property type="evidence" value="ECO:0007669"/>
    <property type="project" value="InterPro"/>
</dbReference>
<dbReference type="EMBL" id="HE580277">
    <property type="protein sequence ID" value="CCD27487.1"/>
    <property type="molecule type" value="Genomic_DNA"/>
</dbReference>
<dbReference type="GO" id="GO:0003723">
    <property type="term" value="F:RNA binding"/>
    <property type="evidence" value="ECO:0007669"/>
    <property type="project" value="UniProtKB-UniRule"/>
</dbReference>
<dbReference type="InterPro" id="IPR000999">
    <property type="entry name" value="RNase_III_dom"/>
</dbReference>
<dbReference type="GO" id="GO:0006396">
    <property type="term" value="P:RNA processing"/>
    <property type="evidence" value="ECO:0007669"/>
    <property type="project" value="InterPro"/>
</dbReference>
<keyword evidence="1" id="KW-0694">RNA-binding</keyword>
<accession>G0WI76</accession>
<evidence type="ECO:0000313" key="5">
    <source>
        <dbReference type="EMBL" id="CCD27487.1"/>
    </source>
</evidence>
<feature type="region of interest" description="Disordered" evidence="2">
    <location>
        <begin position="365"/>
        <end position="417"/>
    </location>
</feature>
<dbReference type="InterPro" id="IPR014720">
    <property type="entry name" value="dsRBD_dom"/>
</dbReference>
<dbReference type="AlphaFoldDB" id="G0WI76"/>
<evidence type="ECO:0000256" key="1">
    <source>
        <dbReference type="PROSITE-ProRule" id="PRU00266"/>
    </source>
</evidence>
<dbReference type="Gene3D" id="3.30.160.20">
    <property type="match status" value="1"/>
</dbReference>
<keyword evidence="6" id="KW-1185">Reference proteome</keyword>
<reference evidence="5 6" key="1">
    <citation type="journal article" date="2011" name="Proc. Natl. Acad. Sci. U.S.A.">
        <title>Evolutionary erosion of yeast sex chromosomes by mating-type switching accidents.</title>
        <authorList>
            <person name="Gordon J.L."/>
            <person name="Armisen D."/>
            <person name="Proux-Wera E."/>
            <person name="Oheigeartaigh S.S."/>
            <person name="Byrne K.P."/>
            <person name="Wolfe K.H."/>
        </authorList>
    </citation>
    <scope>NUCLEOTIDE SEQUENCE [LARGE SCALE GENOMIC DNA]</scope>
    <source>
        <strain evidence="6">ATCC 10597 / BCRC 20456 / CBS 421 / NBRC 0211 / NRRL Y-12639</strain>
    </source>
</reference>
<proteinExistence type="predicted"/>
<dbReference type="OrthoDB" id="2392202at2759"/>
<feature type="compositionally biased region" description="Basic and acidic residues" evidence="2">
    <location>
        <begin position="365"/>
        <end position="376"/>
    </location>
</feature>
<evidence type="ECO:0000313" key="6">
    <source>
        <dbReference type="Proteomes" id="UP000000689"/>
    </source>
</evidence>
<organism evidence="5 6">
    <name type="scientific">Naumovozyma dairenensis (strain ATCC 10597 / BCRC 20456 / CBS 421 / NBRC 0211 / NRRL Y-12639)</name>
    <name type="common">Saccharomyces dairenensis</name>
    <dbReference type="NCBI Taxonomy" id="1071378"/>
    <lineage>
        <taxon>Eukaryota</taxon>
        <taxon>Fungi</taxon>
        <taxon>Dikarya</taxon>
        <taxon>Ascomycota</taxon>
        <taxon>Saccharomycotina</taxon>
        <taxon>Saccharomycetes</taxon>
        <taxon>Saccharomycetales</taxon>
        <taxon>Saccharomycetaceae</taxon>
        <taxon>Naumovozyma</taxon>
    </lineage>
</organism>
<feature type="compositionally biased region" description="Polar residues" evidence="2">
    <location>
        <begin position="391"/>
        <end position="417"/>
    </location>
</feature>
<dbReference type="PROSITE" id="PS50142">
    <property type="entry name" value="RNASE_3_2"/>
    <property type="match status" value="1"/>
</dbReference>
<evidence type="ECO:0008006" key="7">
    <source>
        <dbReference type="Google" id="ProtNLM"/>
    </source>
</evidence>
<evidence type="ECO:0000259" key="3">
    <source>
        <dbReference type="PROSITE" id="PS50137"/>
    </source>
</evidence>
<name>G0WI76_NAUDC</name>
<evidence type="ECO:0000256" key="2">
    <source>
        <dbReference type="SAM" id="MobiDB-lite"/>
    </source>
</evidence>
<dbReference type="STRING" id="1071378.G0WI76"/>
<dbReference type="RefSeq" id="XP_003672730.1">
    <property type="nucleotide sequence ID" value="XM_003672682.1"/>
</dbReference>
<evidence type="ECO:0000259" key="4">
    <source>
        <dbReference type="PROSITE" id="PS50142"/>
    </source>
</evidence>
<sequence>MDFSNSEPSETIITGVQQVTQLFQIRRAVRKLHESIKVLSENSISEEDLNRINAAGDSEVGKIITNDNAIRYFSNNKNLMELKKLDTQIKCNLQLPLSLALSCSPPIINGQLKLNFAGLGEATSTPEKQHLYFDRLTALGEVWLTSILTNVLFKQFPLIDSKSLTSKVNEILKNKNTRFWINGVNSLKFFELGTTTNYPLVFKQYIGSLIIDNNGSPPPDVTEWIESLYEDPQAPTYKTNKALLEEKLLPNPLCLELKYSKISDTPPLIIKLDFGKEELSLGSGDTFIDAEENAALNAIQKLYLLQSKGFQGNTKRLKPTEGKITFKKRSLDDMEKDSMTDQERNIALYTASNNFDKARKLMKMAKETPEGSDRPGKSNNTALGETDNGDGLTNANHPINESSSKLETNGESKQGTLDKSFKEELYALLGKRYYKPHYRTRKTKSGLFHSICYVKGKKNTD</sequence>
<protein>
    <recommendedName>
        <fullName evidence="7">RNase III domain-containing protein</fullName>
    </recommendedName>
</protein>
<dbReference type="KEGG" id="ndi:NDAI_0K02960"/>
<feature type="domain" description="DRBM" evidence="3">
    <location>
        <begin position="216"/>
        <end position="304"/>
    </location>
</feature>
<dbReference type="HOGENOM" id="CLU_593244_0_0_1"/>
<feature type="domain" description="RNase III" evidence="4">
    <location>
        <begin position="129"/>
        <end position="176"/>
    </location>
</feature>